<dbReference type="EMBL" id="JAESIY010000005">
    <property type="protein sequence ID" value="MBL3656677.1"/>
    <property type="molecule type" value="Genomic_DNA"/>
</dbReference>
<proteinExistence type="inferred from homology"/>
<keyword evidence="11" id="KW-0732">Signal</keyword>
<organism evidence="14 15">
    <name type="scientific">Fulvivirga sediminis</name>
    <dbReference type="NCBI Taxonomy" id="2803949"/>
    <lineage>
        <taxon>Bacteria</taxon>
        <taxon>Pseudomonadati</taxon>
        <taxon>Bacteroidota</taxon>
        <taxon>Cytophagia</taxon>
        <taxon>Cytophagales</taxon>
        <taxon>Fulvivirgaceae</taxon>
        <taxon>Fulvivirga</taxon>
    </lineage>
</organism>
<dbReference type="Gene3D" id="3.40.570.10">
    <property type="entry name" value="Extracellular Endonuclease, subunit A"/>
    <property type="match status" value="1"/>
</dbReference>
<dbReference type="EC" id="3.1.30.-" evidence="10"/>
<evidence type="ECO:0000256" key="6">
    <source>
        <dbReference type="ARBA" id="ARBA00022801"/>
    </source>
</evidence>
<dbReference type="InterPro" id="IPR020821">
    <property type="entry name" value="ENPP1-3/EXOG-like_nuc-like"/>
</dbReference>
<dbReference type="GO" id="GO:0016787">
    <property type="term" value="F:hydrolase activity"/>
    <property type="evidence" value="ECO:0007669"/>
    <property type="project" value="UniProtKB-KW"/>
</dbReference>
<keyword evidence="5 10" id="KW-0255">Endonuclease</keyword>
<name>A0A937F7Y2_9BACT</name>
<keyword evidence="15" id="KW-1185">Reference proteome</keyword>
<evidence type="ECO:0000256" key="9">
    <source>
        <dbReference type="PIRSR" id="PIRSR640255-2"/>
    </source>
</evidence>
<dbReference type="PROSITE" id="PS01070">
    <property type="entry name" value="NUCLEASE_NON_SPEC"/>
    <property type="match status" value="1"/>
</dbReference>
<dbReference type="SMART" id="SM00892">
    <property type="entry name" value="Endonuclease_NS"/>
    <property type="match status" value="1"/>
</dbReference>
<evidence type="ECO:0000256" key="11">
    <source>
        <dbReference type="SAM" id="SignalP"/>
    </source>
</evidence>
<dbReference type="InterPro" id="IPR018524">
    <property type="entry name" value="DNA/RNA_endonuclease_AS"/>
</dbReference>
<dbReference type="InterPro" id="IPR044925">
    <property type="entry name" value="His-Me_finger_sf"/>
</dbReference>
<dbReference type="InterPro" id="IPR044929">
    <property type="entry name" value="DNA/RNA_non-sp_Endonuclease_sf"/>
</dbReference>
<feature type="binding site" evidence="9">
    <location>
        <position position="149"/>
    </location>
    <ligand>
        <name>Mg(2+)</name>
        <dbReference type="ChEBI" id="CHEBI:18420"/>
        <note>catalytic</note>
    </ligand>
</feature>
<feature type="signal peptide" evidence="11">
    <location>
        <begin position="1"/>
        <end position="21"/>
    </location>
</feature>
<gene>
    <name evidence="14" type="ORF">JL102_11080</name>
</gene>
<evidence type="ECO:0000313" key="14">
    <source>
        <dbReference type="EMBL" id="MBL3656677.1"/>
    </source>
</evidence>
<feature type="domain" description="DNA/RNA non-specific endonuclease/pyrophosphatase/phosphodiesterase" evidence="13">
    <location>
        <begin position="49"/>
        <end position="253"/>
    </location>
</feature>
<feature type="active site" description="Proton acceptor" evidence="8">
    <location>
        <position position="119"/>
    </location>
</feature>
<accession>A0A937F7Y2</accession>
<evidence type="ECO:0000259" key="13">
    <source>
        <dbReference type="SMART" id="SM00892"/>
    </source>
</evidence>
<keyword evidence="7" id="KW-0460">Magnesium</keyword>
<evidence type="ECO:0000256" key="7">
    <source>
        <dbReference type="ARBA" id="ARBA00022842"/>
    </source>
</evidence>
<sequence length="272" mass="31655">MKLLHFYLILLFPFLPFVSLSQDHRAEIHCKHWLGGYPYGTPATNDLIIRDIYALSNNDDTKFADWVAYRLDPELISGSNKSRKWKADPWLDPSETLEPEPHHGDYKNAYDSIHTDRGHQAPLGSLDGSPFWYEANYLSNITPQKSDLNQGAWVTLEEKVRSMVNKYKVVYVMTGPLYEREMPPLPFADEPHKVPSGYWKIILVEMENGHIEPLAFIFDQDTPRGSALQNHLYTIDDVELRSHLDFLWELSDYKEKAIEANKNEDWFEINIK</sequence>
<evidence type="ECO:0000259" key="12">
    <source>
        <dbReference type="SMART" id="SM00477"/>
    </source>
</evidence>
<comment type="cofactor">
    <cofactor evidence="1 10">
        <name>Mg(2+)</name>
        <dbReference type="ChEBI" id="CHEBI:18420"/>
    </cofactor>
</comment>
<reference evidence="14" key="1">
    <citation type="submission" date="2021-01" db="EMBL/GenBank/DDBJ databases">
        <title>Fulvivirga kasyanovii gen. nov., sp nov., a novel member of the phylum Bacteroidetes isolated from seawater in a mussel farm.</title>
        <authorList>
            <person name="Zhao L.-H."/>
            <person name="Wang Z.-J."/>
        </authorList>
    </citation>
    <scope>NUCLEOTIDE SEQUENCE</scope>
    <source>
        <strain evidence="14">2943</strain>
    </source>
</reference>
<dbReference type="GO" id="GO:0003676">
    <property type="term" value="F:nucleic acid binding"/>
    <property type="evidence" value="ECO:0007669"/>
    <property type="project" value="InterPro"/>
</dbReference>
<keyword evidence="6 10" id="KW-0378">Hydrolase</keyword>
<dbReference type="AlphaFoldDB" id="A0A937F7Y2"/>
<dbReference type="GO" id="GO:0046872">
    <property type="term" value="F:metal ion binding"/>
    <property type="evidence" value="ECO:0007669"/>
    <property type="project" value="UniProtKB-KW"/>
</dbReference>
<evidence type="ECO:0000256" key="3">
    <source>
        <dbReference type="ARBA" id="ARBA00022722"/>
    </source>
</evidence>
<dbReference type="GO" id="GO:0004519">
    <property type="term" value="F:endonuclease activity"/>
    <property type="evidence" value="ECO:0007669"/>
    <property type="project" value="UniProtKB-UniRule"/>
</dbReference>
<evidence type="ECO:0000256" key="4">
    <source>
        <dbReference type="ARBA" id="ARBA00022723"/>
    </source>
</evidence>
<evidence type="ECO:0000256" key="10">
    <source>
        <dbReference type="RuleBase" id="RU366055"/>
    </source>
</evidence>
<protein>
    <recommendedName>
        <fullName evidence="10">Endonuclease</fullName>
        <ecNumber evidence="10">3.1.30.-</ecNumber>
    </recommendedName>
</protein>
<dbReference type="InterPro" id="IPR040255">
    <property type="entry name" value="Non-specific_endonuclease"/>
</dbReference>
<dbReference type="PANTHER" id="PTHR13966">
    <property type="entry name" value="ENDONUCLEASE RELATED"/>
    <property type="match status" value="1"/>
</dbReference>
<keyword evidence="4 9" id="KW-0479">Metal-binding</keyword>
<evidence type="ECO:0000256" key="2">
    <source>
        <dbReference type="ARBA" id="ARBA00010052"/>
    </source>
</evidence>
<dbReference type="PANTHER" id="PTHR13966:SF5">
    <property type="entry name" value="ENDONUCLEASE G, MITOCHONDRIAL"/>
    <property type="match status" value="1"/>
</dbReference>
<feature type="domain" description="ENPP1-3/EXOG-like endonuclease/phosphodiesterase" evidence="12">
    <location>
        <begin position="50"/>
        <end position="253"/>
    </location>
</feature>
<dbReference type="SUPFAM" id="SSF54060">
    <property type="entry name" value="His-Me finger endonucleases"/>
    <property type="match status" value="1"/>
</dbReference>
<dbReference type="SMART" id="SM00477">
    <property type="entry name" value="NUC"/>
    <property type="match status" value="1"/>
</dbReference>
<evidence type="ECO:0000256" key="1">
    <source>
        <dbReference type="ARBA" id="ARBA00001946"/>
    </source>
</evidence>
<evidence type="ECO:0000256" key="5">
    <source>
        <dbReference type="ARBA" id="ARBA00022759"/>
    </source>
</evidence>
<feature type="chain" id="PRO_5037439487" description="Endonuclease" evidence="11">
    <location>
        <begin position="22"/>
        <end position="272"/>
    </location>
</feature>
<dbReference type="Proteomes" id="UP000659388">
    <property type="component" value="Unassembled WGS sequence"/>
</dbReference>
<evidence type="ECO:0000313" key="15">
    <source>
        <dbReference type="Proteomes" id="UP000659388"/>
    </source>
</evidence>
<comment type="similarity">
    <text evidence="2 10">Belongs to the DNA/RNA non-specific endonuclease family.</text>
</comment>
<keyword evidence="3 10" id="KW-0540">Nuclease</keyword>
<evidence type="ECO:0000256" key="8">
    <source>
        <dbReference type="PIRSR" id="PIRSR640255-1"/>
    </source>
</evidence>
<dbReference type="RefSeq" id="WP_202244462.1">
    <property type="nucleotide sequence ID" value="NZ_JAESIY010000005.1"/>
</dbReference>
<dbReference type="InterPro" id="IPR001604">
    <property type="entry name" value="Endo_G_ENPP1-like_dom"/>
</dbReference>
<dbReference type="Pfam" id="PF01223">
    <property type="entry name" value="Endonuclease_NS"/>
    <property type="match status" value="1"/>
</dbReference>
<comment type="caution">
    <text evidence="14">The sequence shown here is derived from an EMBL/GenBank/DDBJ whole genome shotgun (WGS) entry which is preliminary data.</text>
</comment>